<sequence>MIRRTRDAVPPPGAVAAAPTPPDTRPARRRNGPRRRAGDPPPRPARRTRRPGPCAARSPRAGDTHATPGGSGVRPALVVPPAPDDTAGTGTPDDLAHPNDPDSAPAGAEASAEEAATVADDRHDDPLRAQRAEREAARARSGVIGSRFPRTGTEPWTAQSALGLRRVLAAVFLPLFTVAAVLLGVWAANSGPGDSPGRDALTVLAALCGALALTAAFDLWIVGRRLRREREKRGERGTRR</sequence>
<feature type="compositionally biased region" description="Pro residues" evidence="1">
    <location>
        <begin position="9"/>
        <end position="24"/>
    </location>
</feature>
<keyword evidence="2" id="KW-0812">Transmembrane</keyword>
<protein>
    <submittedName>
        <fullName evidence="3">Uncharacterized protein</fullName>
    </submittedName>
</protein>
<feature type="compositionally biased region" description="Low complexity" evidence="1">
    <location>
        <begin position="84"/>
        <end position="93"/>
    </location>
</feature>
<feature type="compositionally biased region" description="Low complexity" evidence="1">
    <location>
        <begin position="104"/>
        <end position="118"/>
    </location>
</feature>
<evidence type="ECO:0000256" key="1">
    <source>
        <dbReference type="SAM" id="MobiDB-lite"/>
    </source>
</evidence>
<keyword evidence="4" id="KW-1185">Reference proteome</keyword>
<feature type="transmembrane region" description="Helical" evidence="2">
    <location>
        <begin position="167"/>
        <end position="188"/>
    </location>
</feature>
<name>A0A918VI09_9ACTN</name>
<keyword evidence="2" id="KW-1133">Transmembrane helix</keyword>
<reference evidence="3" key="2">
    <citation type="submission" date="2020-09" db="EMBL/GenBank/DDBJ databases">
        <authorList>
            <person name="Sun Q."/>
            <person name="Ohkuma M."/>
        </authorList>
    </citation>
    <scope>NUCLEOTIDE SEQUENCE</scope>
    <source>
        <strain evidence="3">JCM 5016</strain>
    </source>
</reference>
<dbReference type="EMBL" id="BMWH01000019">
    <property type="protein sequence ID" value="GHA00443.1"/>
    <property type="molecule type" value="Genomic_DNA"/>
</dbReference>
<dbReference type="AlphaFoldDB" id="A0A918VI09"/>
<reference evidence="3" key="1">
    <citation type="journal article" date="2014" name="Int. J. Syst. Evol. Microbiol.">
        <title>Complete genome sequence of Corynebacterium casei LMG S-19264T (=DSM 44701T), isolated from a smear-ripened cheese.</title>
        <authorList>
            <consortium name="US DOE Joint Genome Institute (JGI-PGF)"/>
            <person name="Walter F."/>
            <person name="Albersmeier A."/>
            <person name="Kalinowski J."/>
            <person name="Ruckert C."/>
        </authorList>
    </citation>
    <scope>NUCLEOTIDE SEQUENCE</scope>
    <source>
        <strain evidence="3">JCM 5016</strain>
    </source>
</reference>
<evidence type="ECO:0000256" key="2">
    <source>
        <dbReference type="SAM" id="Phobius"/>
    </source>
</evidence>
<evidence type="ECO:0000313" key="4">
    <source>
        <dbReference type="Proteomes" id="UP000623010"/>
    </source>
</evidence>
<organism evidence="3 4">
    <name type="scientific">Streptomyces echinoruber</name>
    <dbReference type="NCBI Taxonomy" id="68898"/>
    <lineage>
        <taxon>Bacteria</taxon>
        <taxon>Bacillati</taxon>
        <taxon>Actinomycetota</taxon>
        <taxon>Actinomycetes</taxon>
        <taxon>Kitasatosporales</taxon>
        <taxon>Streptomycetaceae</taxon>
        <taxon>Streptomyces</taxon>
    </lineage>
</organism>
<feature type="transmembrane region" description="Helical" evidence="2">
    <location>
        <begin position="200"/>
        <end position="223"/>
    </location>
</feature>
<evidence type="ECO:0000313" key="3">
    <source>
        <dbReference type="EMBL" id="GHA00443.1"/>
    </source>
</evidence>
<proteinExistence type="predicted"/>
<keyword evidence="2" id="KW-0472">Membrane</keyword>
<feature type="region of interest" description="Disordered" evidence="1">
    <location>
        <begin position="1"/>
        <end position="154"/>
    </location>
</feature>
<accession>A0A918VI09</accession>
<feature type="compositionally biased region" description="Basic and acidic residues" evidence="1">
    <location>
        <begin position="119"/>
        <end position="138"/>
    </location>
</feature>
<gene>
    <name evidence="3" type="ORF">GCM10010389_44550</name>
</gene>
<comment type="caution">
    <text evidence="3">The sequence shown here is derived from an EMBL/GenBank/DDBJ whole genome shotgun (WGS) entry which is preliminary data.</text>
</comment>
<dbReference type="Proteomes" id="UP000623010">
    <property type="component" value="Unassembled WGS sequence"/>
</dbReference>